<dbReference type="Proteomes" id="UP000235371">
    <property type="component" value="Unassembled WGS sequence"/>
</dbReference>
<name>A0A2J6SIK1_9HELO</name>
<dbReference type="OrthoDB" id="5596422at2759"/>
<reference evidence="3 4" key="1">
    <citation type="submission" date="2016-04" db="EMBL/GenBank/DDBJ databases">
        <title>A degradative enzymes factory behind the ericoid mycorrhizal symbiosis.</title>
        <authorList>
            <consortium name="DOE Joint Genome Institute"/>
            <person name="Martino E."/>
            <person name="Morin E."/>
            <person name="Grelet G."/>
            <person name="Kuo A."/>
            <person name="Kohler A."/>
            <person name="Daghino S."/>
            <person name="Barry K."/>
            <person name="Choi C."/>
            <person name="Cichocki N."/>
            <person name="Clum A."/>
            <person name="Copeland A."/>
            <person name="Hainaut M."/>
            <person name="Haridas S."/>
            <person name="Labutti K."/>
            <person name="Lindquist E."/>
            <person name="Lipzen A."/>
            <person name="Khouja H.-R."/>
            <person name="Murat C."/>
            <person name="Ohm R."/>
            <person name="Olson A."/>
            <person name="Spatafora J."/>
            <person name="Veneault-Fourrey C."/>
            <person name="Henrissat B."/>
            <person name="Grigoriev I."/>
            <person name="Martin F."/>
            <person name="Perotto S."/>
        </authorList>
    </citation>
    <scope>NUCLEOTIDE SEQUENCE [LARGE SCALE GENOMIC DNA]</scope>
    <source>
        <strain evidence="3 4">E</strain>
    </source>
</reference>
<dbReference type="STRING" id="1095630.A0A2J6SIK1"/>
<dbReference type="SUPFAM" id="SSF54495">
    <property type="entry name" value="UBC-like"/>
    <property type="match status" value="1"/>
</dbReference>
<feature type="region of interest" description="Disordered" evidence="1">
    <location>
        <begin position="132"/>
        <end position="183"/>
    </location>
</feature>
<dbReference type="Pfam" id="PF00179">
    <property type="entry name" value="UQ_con"/>
    <property type="match status" value="1"/>
</dbReference>
<keyword evidence="4" id="KW-1185">Reference proteome</keyword>
<gene>
    <name evidence="3" type="ORF">K444DRAFT_547767</name>
</gene>
<feature type="domain" description="UBC core" evidence="2">
    <location>
        <begin position="12"/>
        <end position="192"/>
    </location>
</feature>
<feature type="region of interest" description="Disordered" evidence="1">
    <location>
        <begin position="246"/>
        <end position="277"/>
    </location>
</feature>
<dbReference type="CDD" id="cd23814">
    <property type="entry name" value="UEV_AKTIP"/>
    <property type="match status" value="1"/>
</dbReference>
<dbReference type="AlphaFoldDB" id="A0A2J6SIK1"/>
<dbReference type="InParanoid" id="A0A2J6SIK1"/>
<dbReference type="EMBL" id="KZ613913">
    <property type="protein sequence ID" value="PMD50598.1"/>
    <property type="molecule type" value="Genomic_DNA"/>
</dbReference>
<accession>A0A2J6SIK1</accession>
<proteinExistence type="predicted"/>
<evidence type="ECO:0000256" key="1">
    <source>
        <dbReference type="SAM" id="MobiDB-lite"/>
    </source>
</evidence>
<dbReference type="InterPro" id="IPR000608">
    <property type="entry name" value="UBC"/>
</dbReference>
<sequence>MVSQRLSSLSAVRKQHLLVEFSSLKYAGPHGVFMSLTPGDPTLWSGVIFVRKGPYAPAILRFQISFPPTYPSLPPLVTFSTDIFHPLITPLTTYMYTTDIQDSGTVSATDEERLPPGGFSLRQGFPAWFGRASSRRSAERERVKGSLQTPSRGGMESPGSGSGRTEDSGVSASGGTVGHAERRKSDVSTYDVLRYIRSTFDDEEVLDSVPLEAAGNPGACYAWRAYRAKSGKVLNHEGAGKEKMAWHDGLSDGEDDHSAGGHQRVAGGSSSPMANRRPGEWNWDGVWEIRVKKGVEGSLAEAALYGKDAGDDLIRFLSMEGEEVETIKENITRSLEVEPQRRGVA</sequence>
<evidence type="ECO:0000259" key="2">
    <source>
        <dbReference type="PROSITE" id="PS50127"/>
    </source>
</evidence>
<protein>
    <submittedName>
        <fullName evidence="3">UBC-like protein</fullName>
    </submittedName>
</protein>
<evidence type="ECO:0000313" key="3">
    <source>
        <dbReference type="EMBL" id="PMD50598.1"/>
    </source>
</evidence>
<dbReference type="RefSeq" id="XP_024727502.1">
    <property type="nucleotide sequence ID" value="XM_024876324.1"/>
</dbReference>
<dbReference type="PROSITE" id="PS50127">
    <property type="entry name" value="UBC_2"/>
    <property type="match status" value="1"/>
</dbReference>
<dbReference type="Gene3D" id="3.10.110.10">
    <property type="entry name" value="Ubiquitin Conjugating Enzyme"/>
    <property type="match status" value="1"/>
</dbReference>
<dbReference type="InterPro" id="IPR016135">
    <property type="entry name" value="UBQ-conjugating_enzyme/RWD"/>
</dbReference>
<evidence type="ECO:0000313" key="4">
    <source>
        <dbReference type="Proteomes" id="UP000235371"/>
    </source>
</evidence>
<dbReference type="GeneID" id="36584403"/>
<organism evidence="3 4">
    <name type="scientific">Hyaloscypha bicolor E</name>
    <dbReference type="NCBI Taxonomy" id="1095630"/>
    <lineage>
        <taxon>Eukaryota</taxon>
        <taxon>Fungi</taxon>
        <taxon>Dikarya</taxon>
        <taxon>Ascomycota</taxon>
        <taxon>Pezizomycotina</taxon>
        <taxon>Leotiomycetes</taxon>
        <taxon>Helotiales</taxon>
        <taxon>Hyaloscyphaceae</taxon>
        <taxon>Hyaloscypha</taxon>
        <taxon>Hyaloscypha bicolor</taxon>
    </lineage>
</organism>